<dbReference type="EMBL" id="BMIL01000007">
    <property type="protein sequence ID" value="GGC69220.1"/>
    <property type="molecule type" value="Genomic_DNA"/>
</dbReference>
<proteinExistence type="predicted"/>
<evidence type="ECO:0000313" key="1">
    <source>
        <dbReference type="EMBL" id="GGC69220.1"/>
    </source>
</evidence>
<organism evidence="1 2">
    <name type="scientific">Pedobacter quisquiliarum</name>
    <dbReference type="NCBI Taxonomy" id="1834438"/>
    <lineage>
        <taxon>Bacteria</taxon>
        <taxon>Pseudomonadati</taxon>
        <taxon>Bacteroidota</taxon>
        <taxon>Sphingobacteriia</taxon>
        <taxon>Sphingobacteriales</taxon>
        <taxon>Sphingobacteriaceae</taxon>
        <taxon>Pedobacter</taxon>
    </lineage>
</organism>
<keyword evidence="2" id="KW-1185">Reference proteome</keyword>
<accession>A0A916UEA8</accession>
<gene>
    <name evidence="1" type="ORF">GCM10011387_23290</name>
</gene>
<protein>
    <submittedName>
        <fullName evidence="1">Uncharacterized protein</fullName>
    </submittedName>
</protein>
<dbReference type="AlphaFoldDB" id="A0A916UEA8"/>
<name>A0A916UEA8_9SPHI</name>
<reference evidence="1" key="2">
    <citation type="submission" date="2020-09" db="EMBL/GenBank/DDBJ databases">
        <authorList>
            <person name="Sun Q."/>
            <person name="Zhou Y."/>
        </authorList>
    </citation>
    <scope>NUCLEOTIDE SEQUENCE</scope>
    <source>
        <strain evidence="1">CGMCC 1.15343</strain>
    </source>
</reference>
<sequence>MQLMFKLVFINTSNKLYNLELKQTPSDYFIEKCKDAGYRVLCVIEDEVVKIKNPNITERFLQEFSYEQN</sequence>
<comment type="caution">
    <text evidence="1">The sequence shown here is derived from an EMBL/GenBank/DDBJ whole genome shotgun (WGS) entry which is preliminary data.</text>
</comment>
<dbReference type="Proteomes" id="UP000651668">
    <property type="component" value="Unassembled WGS sequence"/>
</dbReference>
<reference evidence="1" key="1">
    <citation type="journal article" date="2014" name="Int. J. Syst. Evol. Microbiol.">
        <title>Complete genome sequence of Corynebacterium casei LMG S-19264T (=DSM 44701T), isolated from a smear-ripened cheese.</title>
        <authorList>
            <consortium name="US DOE Joint Genome Institute (JGI-PGF)"/>
            <person name="Walter F."/>
            <person name="Albersmeier A."/>
            <person name="Kalinowski J."/>
            <person name="Ruckert C."/>
        </authorList>
    </citation>
    <scope>NUCLEOTIDE SEQUENCE</scope>
    <source>
        <strain evidence="1">CGMCC 1.15343</strain>
    </source>
</reference>
<evidence type="ECO:0000313" key="2">
    <source>
        <dbReference type="Proteomes" id="UP000651668"/>
    </source>
</evidence>